<comment type="caution">
    <text evidence="8">The sequence shown here is derived from an EMBL/GenBank/DDBJ whole genome shotgun (WGS) entry which is preliminary data.</text>
</comment>
<comment type="subcellular location">
    <subcellularLocation>
        <location evidence="1">Cell outer membrane</location>
    </subcellularLocation>
</comment>
<evidence type="ECO:0000313" key="8">
    <source>
        <dbReference type="EMBL" id="MFC3809136.1"/>
    </source>
</evidence>
<keyword evidence="3" id="KW-0998">Cell outer membrane</keyword>
<dbReference type="InterPro" id="IPR011042">
    <property type="entry name" value="6-blade_b-propeller_TolB-like"/>
</dbReference>
<dbReference type="InterPro" id="IPR050330">
    <property type="entry name" value="Bact_OuterMem_StrucFunc"/>
</dbReference>
<dbReference type="CDD" id="cd15482">
    <property type="entry name" value="Sialidase_non-viral"/>
    <property type="match status" value="1"/>
</dbReference>
<dbReference type="PANTHER" id="PTHR30329">
    <property type="entry name" value="STATOR ELEMENT OF FLAGELLAR MOTOR COMPLEX"/>
    <property type="match status" value="1"/>
</dbReference>
<evidence type="ECO:0000256" key="6">
    <source>
        <dbReference type="SAM" id="MobiDB-lite"/>
    </source>
</evidence>
<dbReference type="Gene3D" id="2.120.10.30">
    <property type="entry name" value="TolB, C-terminal domain"/>
    <property type="match status" value="1"/>
</dbReference>
<feature type="repeat" description="TPR" evidence="4">
    <location>
        <begin position="99"/>
        <end position="132"/>
    </location>
</feature>
<dbReference type="PROSITE" id="PS51123">
    <property type="entry name" value="OMPA_2"/>
    <property type="match status" value="1"/>
</dbReference>
<keyword evidence="9" id="KW-1185">Reference proteome</keyword>
<keyword evidence="4" id="KW-0802">TPR repeat</keyword>
<sequence>MSQNKKVVINQIKFFSFLILFFVSCPSFAQIKNYKRGLNSFQNGYYDIAIQEFLKVKELDTPQLVDLNLKIADAYRLTNRWIETIPYYEKAFTLGSTDADAIFNYAYALKANEEYTKAKAKFEEYIALKPDNKVYLERALRETNTLQMIEDIKSKKTDLEFKNLTSLNSEGIEFSGIVQGGYLVYSASKKDKIYANGLPYLGIYKSKVDPNLETFGPAEPFSKNIMDPERNEGTPTFTPDGKTMVFARGNSGKRKDISPDVDLYISRLVPNEGWTEPKLVSASDSLAWDGSPAFSRDGKTLYFSSNRSDGIGGLDIYRVNMDASGRFGNPVNMGKAINTAGDEMFPFVTSDGKLYFASDGHPGLGKLDLFVAERKAGKISVDNMGLPFNSSMDDFGLSIDEVGNIFFTSNRTGGKGNDDIYYYQAPKAPKDETSEAEPSNPLASINDNPQSGDLKVVNYYLEGEVAALIKDKKQLLDSARVRIFKFEGGIEELVAQFETQNGKFGPQKLEEDTDYIVLVDKAKYLTKRENFSMYGRNIPQALLKKPVTDTTYHTNINLEQVFIGKTFRLENIYYDLDKFDIRDDAAKELDKLVQILRDNPSIKIELGSHTDSRGTDIYNIRLSQKRAESVINYLSIKGISKERLSAKGYGETELIVQNAKTEEEHQVNRRTEFKVLEIDQTSEM</sequence>
<dbReference type="Pfam" id="PF00691">
    <property type="entry name" value="OmpA"/>
    <property type="match status" value="1"/>
</dbReference>
<gene>
    <name evidence="8" type="ORF">ACFOOI_00600</name>
</gene>
<dbReference type="PANTHER" id="PTHR30329:SF21">
    <property type="entry name" value="LIPOPROTEIN YIAD-RELATED"/>
    <property type="match status" value="1"/>
</dbReference>
<dbReference type="SUPFAM" id="SSF103088">
    <property type="entry name" value="OmpA-like"/>
    <property type="match status" value="1"/>
</dbReference>
<dbReference type="InterPro" id="IPR036737">
    <property type="entry name" value="OmpA-like_sf"/>
</dbReference>
<evidence type="ECO:0000256" key="4">
    <source>
        <dbReference type="PROSITE-ProRule" id="PRU00339"/>
    </source>
</evidence>
<evidence type="ECO:0000313" key="9">
    <source>
        <dbReference type="Proteomes" id="UP001595616"/>
    </source>
</evidence>
<dbReference type="InterPro" id="IPR006665">
    <property type="entry name" value="OmpA-like"/>
</dbReference>
<dbReference type="RefSeq" id="WP_379833773.1">
    <property type="nucleotide sequence ID" value="NZ_JBHRYQ010000001.1"/>
</dbReference>
<dbReference type="InterPro" id="IPR019734">
    <property type="entry name" value="TPR_rpt"/>
</dbReference>
<name>A0ABV7YSU3_9BACT</name>
<dbReference type="Gene3D" id="3.30.1330.60">
    <property type="entry name" value="OmpA-like domain"/>
    <property type="match status" value="1"/>
</dbReference>
<dbReference type="SUPFAM" id="SSF82171">
    <property type="entry name" value="DPP6 N-terminal domain-like"/>
    <property type="match status" value="1"/>
</dbReference>
<evidence type="ECO:0000256" key="2">
    <source>
        <dbReference type="ARBA" id="ARBA00023136"/>
    </source>
</evidence>
<dbReference type="SUPFAM" id="SSF48452">
    <property type="entry name" value="TPR-like"/>
    <property type="match status" value="1"/>
</dbReference>
<dbReference type="Proteomes" id="UP001595616">
    <property type="component" value="Unassembled WGS sequence"/>
</dbReference>
<evidence type="ECO:0000256" key="1">
    <source>
        <dbReference type="ARBA" id="ARBA00004442"/>
    </source>
</evidence>
<proteinExistence type="predicted"/>
<accession>A0ABV7YSU3</accession>
<dbReference type="EMBL" id="JBHRYQ010000001">
    <property type="protein sequence ID" value="MFC3809136.1"/>
    <property type="molecule type" value="Genomic_DNA"/>
</dbReference>
<evidence type="ECO:0000256" key="3">
    <source>
        <dbReference type="ARBA" id="ARBA00023237"/>
    </source>
</evidence>
<dbReference type="InterPro" id="IPR011990">
    <property type="entry name" value="TPR-like_helical_dom_sf"/>
</dbReference>
<evidence type="ECO:0000259" key="7">
    <source>
        <dbReference type="PROSITE" id="PS51123"/>
    </source>
</evidence>
<evidence type="ECO:0000256" key="5">
    <source>
        <dbReference type="PROSITE-ProRule" id="PRU00473"/>
    </source>
</evidence>
<reference evidence="9" key="1">
    <citation type="journal article" date="2019" name="Int. J. Syst. Evol. Microbiol.">
        <title>The Global Catalogue of Microorganisms (GCM) 10K type strain sequencing project: providing services to taxonomists for standard genome sequencing and annotation.</title>
        <authorList>
            <consortium name="The Broad Institute Genomics Platform"/>
            <consortium name="The Broad Institute Genome Sequencing Center for Infectious Disease"/>
            <person name="Wu L."/>
            <person name="Ma J."/>
        </authorList>
    </citation>
    <scope>NUCLEOTIDE SEQUENCE [LARGE SCALE GENOMIC DNA]</scope>
    <source>
        <strain evidence="9">CECT 7956</strain>
    </source>
</reference>
<organism evidence="8 9">
    <name type="scientific">Lacihabitans lacunae</name>
    <dbReference type="NCBI Taxonomy" id="1028214"/>
    <lineage>
        <taxon>Bacteria</taxon>
        <taxon>Pseudomonadati</taxon>
        <taxon>Bacteroidota</taxon>
        <taxon>Cytophagia</taxon>
        <taxon>Cytophagales</taxon>
        <taxon>Leadbetterellaceae</taxon>
        <taxon>Lacihabitans</taxon>
    </lineage>
</organism>
<dbReference type="CDD" id="cd07185">
    <property type="entry name" value="OmpA_C-like"/>
    <property type="match status" value="1"/>
</dbReference>
<dbReference type="PROSITE" id="PS51257">
    <property type="entry name" value="PROKAR_LIPOPROTEIN"/>
    <property type="match status" value="1"/>
</dbReference>
<dbReference type="InterPro" id="IPR006664">
    <property type="entry name" value="OMP_bac"/>
</dbReference>
<dbReference type="PRINTS" id="PR01021">
    <property type="entry name" value="OMPADOMAIN"/>
</dbReference>
<feature type="domain" description="OmpA-like" evidence="7">
    <location>
        <begin position="563"/>
        <end position="679"/>
    </location>
</feature>
<dbReference type="Pfam" id="PF07676">
    <property type="entry name" value="PD40"/>
    <property type="match status" value="3"/>
</dbReference>
<feature type="region of interest" description="Disordered" evidence="6">
    <location>
        <begin position="428"/>
        <end position="448"/>
    </location>
</feature>
<dbReference type="InterPro" id="IPR011659">
    <property type="entry name" value="WD40"/>
</dbReference>
<keyword evidence="2 5" id="KW-0472">Membrane</keyword>
<dbReference type="PROSITE" id="PS50005">
    <property type="entry name" value="TPR"/>
    <property type="match status" value="1"/>
</dbReference>
<protein>
    <submittedName>
        <fullName evidence="8">OmpA family protein</fullName>
    </submittedName>
</protein>
<dbReference type="Gene3D" id="1.25.40.10">
    <property type="entry name" value="Tetratricopeptide repeat domain"/>
    <property type="match status" value="1"/>
</dbReference>